<reference evidence="8 11" key="2">
    <citation type="journal article" date="2014" name="BMC Genomics">
        <title>An improved genome release (version Mt4.0) for the model legume Medicago truncatula.</title>
        <authorList>
            <person name="Tang H."/>
            <person name="Krishnakumar V."/>
            <person name="Bidwell S."/>
            <person name="Rosen B."/>
            <person name="Chan A."/>
            <person name="Zhou S."/>
            <person name="Gentzbittel L."/>
            <person name="Childs K.L."/>
            <person name="Yandell M."/>
            <person name="Gundlach H."/>
            <person name="Mayer K.F."/>
            <person name="Schwartz D.C."/>
            <person name="Town C.D."/>
        </authorList>
    </citation>
    <scope>GENOME REANNOTATION</scope>
    <source>
        <strain evidence="10 11">cv. Jemalong A17</strain>
    </source>
</reference>
<keyword evidence="2" id="KW-0631">Potassium channel</keyword>
<feature type="transmembrane region" description="Helical" evidence="6">
    <location>
        <begin position="95"/>
        <end position="111"/>
    </location>
</feature>
<reference evidence="8 11" key="1">
    <citation type="journal article" date="2011" name="Nature">
        <title>The Medicago genome provides insight into the evolution of rhizobial symbioses.</title>
        <authorList>
            <person name="Young N.D."/>
            <person name="Debelle F."/>
            <person name="Oldroyd G.E."/>
            <person name="Geurts R."/>
            <person name="Cannon S.B."/>
            <person name="Udvardi M.K."/>
            <person name="Benedito V.A."/>
            <person name="Mayer K.F."/>
            <person name="Gouzy J."/>
            <person name="Schoof H."/>
            <person name="Van de Peer Y."/>
            <person name="Proost S."/>
            <person name="Cook D.R."/>
            <person name="Meyers B.C."/>
            <person name="Spannagl M."/>
            <person name="Cheung F."/>
            <person name="De Mita S."/>
            <person name="Krishnakumar V."/>
            <person name="Gundlach H."/>
            <person name="Zhou S."/>
            <person name="Mudge J."/>
            <person name="Bharti A.K."/>
            <person name="Murray J.D."/>
            <person name="Naoumkina M.A."/>
            <person name="Rosen B."/>
            <person name="Silverstein K.A."/>
            <person name="Tang H."/>
            <person name="Rombauts S."/>
            <person name="Zhao P.X."/>
            <person name="Zhou P."/>
            <person name="Barbe V."/>
            <person name="Bardou P."/>
            <person name="Bechner M."/>
            <person name="Bellec A."/>
            <person name="Berger A."/>
            <person name="Berges H."/>
            <person name="Bidwell S."/>
            <person name="Bisseling T."/>
            <person name="Choisne N."/>
            <person name="Couloux A."/>
            <person name="Denny R."/>
            <person name="Deshpande S."/>
            <person name="Dai X."/>
            <person name="Doyle J.J."/>
            <person name="Dudez A.M."/>
            <person name="Farmer A.D."/>
            <person name="Fouteau S."/>
            <person name="Franken C."/>
            <person name="Gibelin C."/>
            <person name="Gish J."/>
            <person name="Goldstein S."/>
            <person name="Gonzalez A.J."/>
            <person name="Green P.J."/>
            <person name="Hallab A."/>
            <person name="Hartog M."/>
            <person name="Hua A."/>
            <person name="Humphray S.J."/>
            <person name="Jeong D.H."/>
            <person name="Jing Y."/>
            <person name="Jocker A."/>
            <person name="Kenton S.M."/>
            <person name="Kim D.J."/>
            <person name="Klee K."/>
            <person name="Lai H."/>
            <person name="Lang C."/>
            <person name="Lin S."/>
            <person name="Macmil S.L."/>
            <person name="Magdelenat G."/>
            <person name="Matthews L."/>
            <person name="McCorrison J."/>
            <person name="Monaghan E.L."/>
            <person name="Mun J.H."/>
            <person name="Najar F.Z."/>
            <person name="Nicholson C."/>
            <person name="Noirot C."/>
            <person name="O'Bleness M."/>
            <person name="Paule C.R."/>
            <person name="Poulain J."/>
            <person name="Prion F."/>
            <person name="Qin B."/>
            <person name="Qu C."/>
            <person name="Retzel E.F."/>
            <person name="Riddle C."/>
            <person name="Sallet E."/>
            <person name="Samain S."/>
            <person name="Samson N."/>
            <person name="Sanders I."/>
            <person name="Saurat O."/>
            <person name="Scarpelli C."/>
            <person name="Schiex T."/>
            <person name="Segurens B."/>
            <person name="Severin A.J."/>
            <person name="Sherrier D.J."/>
            <person name="Shi R."/>
            <person name="Sims S."/>
            <person name="Singer S.R."/>
            <person name="Sinharoy S."/>
            <person name="Sterck L."/>
            <person name="Viollet A."/>
            <person name="Wang B.B."/>
            <person name="Wang K."/>
            <person name="Wang M."/>
            <person name="Wang X."/>
            <person name="Warfsmann J."/>
            <person name="Weissenbach J."/>
            <person name="White D.D."/>
            <person name="White J.D."/>
            <person name="Wiley G.B."/>
            <person name="Wincker P."/>
            <person name="Xing Y."/>
            <person name="Yang L."/>
            <person name="Yao Z."/>
            <person name="Ying F."/>
            <person name="Zhai J."/>
            <person name="Zhou L."/>
            <person name="Zuber A."/>
            <person name="Denarie J."/>
            <person name="Dixon R.A."/>
            <person name="May G.D."/>
            <person name="Schwartz D.C."/>
            <person name="Rogers J."/>
            <person name="Quetier F."/>
            <person name="Town C.D."/>
            <person name="Roe B.A."/>
        </authorList>
    </citation>
    <scope>NUCLEOTIDE SEQUENCE [LARGE SCALE GENOMIC DNA]</scope>
    <source>
        <strain evidence="8">A17</strain>
        <strain evidence="10 11">cv. Jemalong A17</strain>
    </source>
</reference>
<dbReference type="SUPFAM" id="SSF81324">
    <property type="entry name" value="Voltage-gated potassium channels"/>
    <property type="match status" value="1"/>
</dbReference>
<gene>
    <name evidence="8" type="ordered locus">MTR_5g022220</name>
    <name evidence="9" type="ORF">MtrunA17_Chr5g0405531</name>
</gene>
<feature type="transmembrane region" description="Helical" evidence="6">
    <location>
        <begin position="21"/>
        <end position="54"/>
    </location>
</feature>
<reference evidence="10" key="3">
    <citation type="submission" date="2015-04" db="UniProtKB">
        <authorList>
            <consortium name="EnsemblPlants"/>
        </authorList>
    </citation>
    <scope>IDENTIFICATION</scope>
    <source>
        <strain evidence="10">cv. Jemalong A17</strain>
    </source>
</reference>
<accession>A0A0C3XDQ3</accession>
<evidence type="ECO:0000313" key="10">
    <source>
        <dbReference type="EnsemblPlants" id="AES95138"/>
    </source>
</evidence>
<evidence type="ECO:0000256" key="3">
    <source>
        <dbReference type="ARBA" id="ARBA00022882"/>
    </source>
</evidence>
<dbReference type="GO" id="GO:0034702">
    <property type="term" value="C:monoatomic ion channel complex"/>
    <property type="evidence" value="ECO:0007669"/>
    <property type="project" value="UniProtKB-KW"/>
</dbReference>
<dbReference type="Gramene" id="rna29345">
    <property type="protein sequence ID" value="RHN54330.1"/>
    <property type="gene ID" value="gene29345"/>
</dbReference>
<dbReference type="EMBL" id="CM001221">
    <property type="protein sequence ID" value="AES95138.2"/>
    <property type="molecule type" value="Genomic_DNA"/>
</dbReference>
<evidence type="ECO:0000259" key="7">
    <source>
        <dbReference type="Pfam" id="PF07885"/>
    </source>
</evidence>
<accession>G7JW90</accession>
<feature type="domain" description="Potassium channel" evidence="7">
    <location>
        <begin position="15"/>
        <end position="59"/>
    </location>
</feature>
<dbReference type="PaxDb" id="3880-AES95138"/>
<proteinExistence type="predicted"/>
<reference evidence="9" key="4">
    <citation type="journal article" date="2018" name="Nat. Plants">
        <title>Whole-genome landscape of Medicago truncatula symbiotic genes.</title>
        <authorList>
            <person name="Pecrix Y."/>
            <person name="Gamas P."/>
            <person name="Carrere S."/>
        </authorList>
    </citation>
    <scope>NUCLEOTIDE SEQUENCE</scope>
    <source>
        <tissue evidence="9">Leaves</tissue>
    </source>
</reference>
<dbReference type="Gene3D" id="1.10.287.70">
    <property type="match status" value="1"/>
</dbReference>
<keyword evidence="6" id="KW-0812">Transmembrane</keyword>
<keyword evidence="3" id="KW-0851">Voltage-gated channel</keyword>
<name>G7JW90_MEDTR</name>
<keyword evidence="3" id="KW-0813">Transport</keyword>
<dbReference type="PANTHER" id="PTHR45743:SF21">
    <property type="entry name" value="POTASSIUM CHANNEL AKT2_3"/>
    <property type="match status" value="1"/>
</dbReference>
<evidence type="ECO:0000256" key="4">
    <source>
        <dbReference type="ARBA" id="ARBA00022958"/>
    </source>
</evidence>
<keyword evidence="11" id="KW-1185">Reference proteome</keyword>
<keyword evidence="3" id="KW-0406">Ion transport</keyword>
<evidence type="ECO:0000256" key="5">
    <source>
        <dbReference type="ARBA" id="ARBA00023303"/>
    </source>
</evidence>
<dbReference type="Proteomes" id="UP000002051">
    <property type="component" value="Chromosome 5"/>
</dbReference>
<dbReference type="Pfam" id="PF07885">
    <property type="entry name" value="Ion_trans_2"/>
    <property type="match status" value="1"/>
</dbReference>
<evidence type="ECO:0000256" key="1">
    <source>
        <dbReference type="ARBA" id="ARBA00022538"/>
    </source>
</evidence>
<dbReference type="STRING" id="3880.G7JW90"/>
<keyword evidence="6" id="KW-0472">Membrane</keyword>
<evidence type="ECO:0000313" key="9">
    <source>
        <dbReference type="EMBL" id="RHN54330.1"/>
    </source>
</evidence>
<keyword evidence="4" id="KW-0630">Potassium</keyword>
<dbReference type="AlphaFoldDB" id="G7JW90"/>
<keyword evidence="6" id="KW-1133">Transmembrane helix</keyword>
<dbReference type="InterPro" id="IPR013099">
    <property type="entry name" value="K_chnl_dom"/>
</dbReference>
<evidence type="ECO:0000256" key="2">
    <source>
        <dbReference type="ARBA" id="ARBA00022826"/>
    </source>
</evidence>
<dbReference type="eggNOG" id="KOG0498">
    <property type="taxonomic scope" value="Eukaryota"/>
</dbReference>
<dbReference type="EnsemblPlants" id="AES95138">
    <property type="protein sequence ID" value="AES95138"/>
    <property type="gene ID" value="MTR_5g022220"/>
</dbReference>
<keyword evidence="1" id="KW-0633">Potassium transport</keyword>
<feature type="transmembrane region" description="Helical" evidence="6">
    <location>
        <begin position="60"/>
        <end position="83"/>
    </location>
</feature>
<protein>
    <submittedName>
        <fullName evidence="8">Ion channel protein</fullName>
    </submittedName>
    <submittedName>
        <fullName evidence="9">Putative potassium channel domain-containing protein</fullName>
    </submittedName>
</protein>
<dbReference type="PANTHER" id="PTHR45743">
    <property type="entry name" value="POTASSIUM CHANNEL AKT1"/>
    <property type="match status" value="1"/>
</dbReference>
<dbReference type="Proteomes" id="UP000265566">
    <property type="component" value="Chromosome 5"/>
</dbReference>
<organism evidence="8 11">
    <name type="scientific">Medicago truncatula</name>
    <name type="common">Barrel medic</name>
    <name type="synonym">Medicago tribuloides</name>
    <dbReference type="NCBI Taxonomy" id="3880"/>
    <lineage>
        <taxon>Eukaryota</taxon>
        <taxon>Viridiplantae</taxon>
        <taxon>Streptophyta</taxon>
        <taxon>Embryophyta</taxon>
        <taxon>Tracheophyta</taxon>
        <taxon>Spermatophyta</taxon>
        <taxon>Magnoliopsida</taxon>
        <taxon>eudicotyledons</taxon>
        <taxon>Gunneridae</taxon>
        <taxon>Pentapetalae</taxon>
        <taxon>rosids</taxon>
        <taxon>fabids</taxon>
        <taxon>Fabales</taxon>
        <taxon>Fabaceae</taxon>
        <taxon>Papilionoideae</taxon>
        <taxon>50 kb inversion clade</taxon>
        <taxon>NPAAA clade</taxon>
        <taxon>Hologalegina</taxon>
        <taxon>IRL clade</taxon>
        <taxon>Trifolieae</taxon>
        <taxon>Medicago</taxon>
    </lineage>
</organism>
<dbReference type="EMBL" id="PSQE01000005">
    <property type="protein sequence ID" value="RHN54330.1"/>
    <property type="molecule type" value="Genomic_DNA"/>
</dbReference>
<dbReference type="InterPro" id="IPR045319">
    <property type="entry name" value="KAT/AKT"/>
</dbReference>
<evidence type="ECO:0000313" key="11">
    <source>
        <dbReference type="Proteomes" id="UP000002051"/>
    </source>
</evidence>
<sequence length="194" mass="21552">MDWGCGSKLQRDKPWIRFISAIFLSLTIMTSVGYGVLHVVNTMKMIFIIFYMLFNLGYRSLLAWLVFTLGTNAFFVLLAITFLRSRLRLSLQTGVAARVLLFGFVFLWIYFCCCLFSCETVWQCSSVSIVGCGGGDGDAVVVVVMVRVLMCGRGGDSGVVVVVGDVFWRLSLFFGSIFVDATSCLSFELLRCLG</sequence>
<evidence type="ECO:0000313" key="8">
    <source>
        <dbReference type="EMBL" id="AES95138.2"/>
    </source>
</evidence>
<dbReference type="GO" id="GO:0005249">
    <property type="term" value="F:voltage-gated potassium channel activity"/>
    <property type="evidence" value="ECO:0007669"/>
    <property type="project" value="InterPro"/>
</dbReference>
<dbReference type="HOGENOM" id="CLU_1404368_0_0_1"/>
<evidence type="ECO:0000256" key="6">
    <source>
        <dbReference type="SAM" id="Phobius"/>
    </source>
</evidence>
<keyword evidence="5 9" id="KW-0407">Ion channel</keyword>